<feature type="binding site" evidence="2">
    <location>
        <position position="664"/>
    </location>
    <ligand>
        <name>Mg(2+)</name>
        <dbReference type="ChEBI" id="CHEBI:18420"/>
        <label>1</label>
    </ligand>
</feature>
<feature type="binding site" evidence="2">
    <location>
        <position position="418"/>
    </location>
    <ligand>
        <name>Mg(2+)</name>
        <dbReference type="ChEBI" id="CHEBI:18420"/>
        <label>1</label>
    </ligand>
</feature>
<dbReference type="InterPro" id="IPR036705">
    <property type="entry name" value="Ribosyl_crysJ1_sf"/>
</dbReference>
<dbReference type="GO" id="GO:0046872">
    <property type="term" value="F:metal ion binding"/>
    <property type="evidence" value="ECO:0007669"/>
    <property type="project" value="UniProtKB-KW"/>
</dbReference>
<dbReference type="EMBL" id="SWJQ01000190">
    <property type="protein sequence ID" value="TRZ19298.1"/>
    <property type="molecule type" value="Genomic_DNA"/>
</dbReference>
<dbReference type="Gene3D" id="3.90.70.10">
    <property type="entry name" value="Cysteine proteinases"/>
    <property type="match status" value="1"/>
</dbReference>
<keyword evidence="7" id="KW-1185">Reference proteome</keyword>
<dbReference type="PROSITE" id="PS50235">
    <property type="entry name" value="USP_3"/>
    <property type="match status" value="1"/>
</dbReference>
<feature type="compositionally biased region" description="Basic and acidic residues" evidence="4">
    <location>
        <begin position="1043"/>
        <end position="1057"/>
    </location>
</feature>
<feature type="region of interest" description="Disordered" evidence="4">
    <location>
        <begin position="935"/>
        <end position="1068"/>
    </location>
</feature>
<dbReference type="InterPro" id="IPR050792">
    <property type="entry name" value="ADP-ribosylglycohydrolase"/>
</dbReference>
<reference evidence="6" key="1">
    <citation type="submission" date="2019-04" db="EMBL/GenBank/DDBJ databases">
        <title>Genome assembly of Zosterops borbonicus 15179.</title>
        <authorList>
            <person name="Leroy T."/>
            <person name="Anselmetti Y."/>
            <person name="Tilak M.-K."/>
            <person name="Nabholz B."/>
        </authorList>
    </citation>
    <scope>NUCLEOTIDE SEQUENCE</scope>
    <source>
        <strain evidence="6">HGM_15179</strain>
        <tissue evidence="6">Muscle</tissue>
    </source>
</reference>
<dbReference type="PANTHER" id="PTHR16222">
    <property type="entry name" value="ADP-RIBOSYLGLYCOHYDROLASE"/>
    <property type="match status" value="1"/>
</dbReference>
<comment type="similarity">
    <text evidence="1">Belongs to the ADP-ribosylglycohydrolase family.</text>
</comment>
<feature type="binding site" evidence="2">
    <location>
        <position position="417"/>
    </location>
    <ligand>
        <name>Mg(2+)</name>
        <dbReference type="ChEBI" id="CHEBI:18420"/>
        <label>1</label>
    </ligand>
</feature>
<dbReference type="SUPFAM" id="SSF101478">
    <property type="entry name" value="ADP-ribosylglycohydrolase"/>
    <property type="match status" value="1"/>
</dbReference>
<dbReference type="PANTHER" id="PTHR16222:SF39">
    <property type="entry name" value="ADP-RIBOSYLARGININE HYDROLASE-RELATED"/>
    <property type="match status" value="1"/>
</dbReference>
<accession>A0A8K1GJQ5</accession>
<name>A0A8K1GJQ5_9PASS</name>
<protein>
    <recommendedName>
        <fullName evidence="5">USP domain-containing protein</fullName>
    </recommendedName>
</protein>
<dbReference type="GO" id="GO:0004843">
    <property type="term" value="F:cysteine-type deubiquitinase activity"/>
    <property type="evidence" value="ECO:0007669"/>
    <property type="project" value="InterPro"/>
</dbReference>
<dbReference type="InterPro" id="IPR028889">
    <property type="entry name" value="USP"/>
</dbReference>
<feature type="domain" description="USP" evidence="5">
    <location>
        <begin position="33"/>
        <end position="334"/>
    </location>
</feature>
<dbReference type="GO" id="GO:0016579">
    <property type="term" value="P:protein deubiquitination"/>
    <property type="evidence" value="ECO:0007669"/>
    <property type="project" value="InterPro"/>
</dbReference>
<dbReference type="OrthoDB" id="10250509at2759"/>
<dbReference type="Proteomes" id="UP000796761">
    <property type="component" value="Unassembled WGS sequence"/>
</dbReference>
<sequence>MHFDIAEGMALPQRIFPPEKICMDWQQRQRPGPGLLNLGNTCYINVILQCLTYTPPLANYLLSHKHSQSCQQQGFCMMCTMEAHVRKVLCSSASTVLPGAVLRDLKSIGEEFEYGRQENAHEFLHCTLSAMHRACLSARHNLDVSSQETTIVHRIFQGFMKIRVTCSSCQAVVDYYKAFLDVSLDIRAASSLITVLENCMTSKQLDQKECFRCSKCKKKAAASKKVTVHRAPRVLTLCLERADQWTGTKISKFVEYPEYLDLRPYMSDTAGEPLLCSLYAIVVHSGDTCLEGHFFCYTKASNGLWYKMDDESVDNCDIHTVLGQQAYLLFYARAPGQHWPHALSLTGIPSCSSMEETVPSVESYEAAMVLSGVGDALGYRGGRWEYCTSGPQIHAELAQLGGLEAISLELPEWPVSDDTVLHLATAEGLATGLEGEPLLQELARRYVAAMGDMEGRKPGPSSMLGTSQLRPGEPEGYRIPFNPRGTGCGAAMRSLAIGLRYPHASELPTLIRVSIESGRMTHHHPTGYLGALAVALFGALGARGEPPERWGAELLRVLPLAWDYVEGTGVAVEDNAAAWPFFGEAWHRYLDSRGLLEGRGPPRVPPLPSPAERDTEYLGWALEGWPGRSGHDAPMVALEALLAAGGSWEELCGRAVLHGGDSDSTGTIAAGCWGLRAGLAAVPAGLHRHLEYRGRLRDAALRLHELAWGGRPPGAMGEPRYLQAECSFRPGAHTVRVTLTRSTLRVEVEAHGTADLWRGEFDAAFIEDLTRKTGNFKQFGIFCNMLESALTQSSDSVSLELLTYSDLETLHSRKVGAVTRPPPSTSSPLNSKRYLILVYSVEFDRIHYPLPLPYAGRPDLVALVRELQEQLAQLRARRLEETQHLRDALWQALEEKRAAEARHQREYRQLAAELTQAKSSEQKLHLRVKNLTAELASYRRGRQKSASPAPRPQEQRSASLESHRSSRGRPSPKSLSPAGSRQPRFDPTAFVRARQRRQKEAELRNQRRGVASGSTSPARSYKRSSSAESSRSWRLGGSSGSKTSERPEPAPCRDRRVTRTRRPLSTSSCNGPCMVPHPAVSHKLPVCRSGNKCSGKENRSKEPSAELAEIDARLQALQEYMDSLNTHL</sequence>
<evidence type="ECO:0000256" key="2">
    <source>
        <dbReference type="PIRSR" id="PIRSR605502-1"/>
    </source>
</evidence>
<evidence type="ECO:0000256" key="4">
    <source>
        <dbReference type="SAM" id="MobiDB-lite"/>
    </source>
</evidence>
<dbReference type="FunFam" id="3.90.70.10:FF:000119">
    <property type="entry name" value="Ubiquitin specific peptidase 36"/>
    <property type="match status" value="1"/>
</dbReference>
<dbReference type="SUPFAM" id="SSF54001">
    <property type="entry name" value="Cysteine proteinases"/>
    <property type="match status" value="1"/>
</dbReference>
<comment type="cofactor">
    <cofactor evidence="2">
        <name>Mg(2+)</name>
        <dbReference type="ChEBI" id="CHEBI:18420"/>
    </cofactor>
    <text evidence="2">Binds 2 magnesium ions per subunit.</text>
</comment>
<organism evidence="6 7">
    <name type="scientific">Zosterops borbonicus</name>
    <dbReference type="NCBI Taxonomy" id="364589"/>
    <lineage>
        <taxon>Eukaryota</taxon>
        <taxon>Metazoa</taxon>
        <taxon>Chordata</taxon>
        <taxon>Craniata</taxon>
        <taxon>Vertebrata</taxon>
        <taxon>Euteleostomi</taxon>
        <taxon>Archelosauria</taxon>
        <taxon>Archosauria</taxon>
        <taxon>Dinosauria</taxon>
        <taxon>Saurischia</taxon>
        <taxon>Theropoda</taxon>
        <taxon>Coelurosauria</taxon>
        <taxon>Aves</taxon>
        <taxon>Neognathae</taxon>
        <taxon>Neoaves</taxon>
        <taxon>Telluraves</taxon>
        <taxon>Australaves</taxon>
        <taxon>Passeriformes</taxon>
        <taxon>Sylvioidea</taxon>
        <taxon>Zosteropidae</taxon>
        <taxon>Zosterops</taxon>
    </lineage>
</organism>
<dbReference type="AlphaFoldDB" id="A0A8K1GJQ5"/>
<dbReference type="InterPro" id="IPR018200">
    <property type="entry name" value="USP_CS"/>
</dbReference>
<dbReference type="InterPro" id="IPR038765">
    <property type="entry name" value="Papain-like_cys_pep_sf"/>
</dbReference>
<keyword evidence="2" id="KW-0479">Metal-binding</keyword>
<dbReference type="Gene3D" id="1.10.4080.10">
    <property type="entry name" value="ADP-ribosylation/Crystallin J1"/>
    <property type="match status" value="1"/>
</dbReference>
<dbReference type="Pfam" id="PF03747">
    <property type="entry name" value="ADP_ribosyl_GH"/>
    <property type="match status" value="1"/>
</dbReference>
<feature type="binding site" evidence="2">
    <location>
        <position position="661"/>
    </location>
    <ligand>
        <name>Mg(2+)</name>
        <dbReference type="ChEBI" id="CHEBI:18420"/>
        <label>1</label>
    </ligand>
</feature>
<evidence type="ECO:0000313" key="6">
    <source>
        <dbReference type="EMBL" id="TRZ19298.1"/>
    </source>
</evidence>
<evidence type="ECO:0000256" key="1">
    <source>
        <dbReference type="ARBA" id="ARBA00010702"/>
    </source>
</evidence>
<dbReference type="InterPro" id="IPR001394">
    <property type="entry name" value="Peptidase_C19_UCH"/>
</dbReference>
<proteinExistence type="inferred from homology"/>
<dbReference type="CDD" id="cd22284">
    <property type="entry name" value="HD_CCDC61_N"/>
    <property type="match status" value="1"/>
</dbReference>
<keyword evidence="3" id="KW-0175">Coiled coil</keyword>
<dbReference type="InterPro" id="IPR005502">
    <property type="entry name" value="Ribosyl_crysJ1"/>
</dbReference>
<keyword evidence="2" id="KW-0460">Magnesium</keyword>
<feature type="compositionally biased region" description="Low complexity" evidence="4">
    <location>
        <begin position="1023"/>
        <end position="1036"/>
    </location>
</feature>
<dbReference type="PROSITE" id="PS00972">
    <property type="entry name" value="USP_1"/>
    <property type="match status" value="1"/>
</dbReference>
<evidence type="ECO:0000256" key="3">
    <source>
        <dbReference type="SAM" id="Coils"/>
    </source>
</evidence>
<feature type="binding site" evidence="2">
    <location>
        <position position="416"/>
    </location>
    <ligand>
        <name>Mg(2+)</name>
        <dbReference type="ChEBI" id="CHEBI:18420"/>
        <label>1</label>
    </ligand>
</feature>
<dbReference type="InterPro" id="IPR049733">
    <property type="entry name" value="CCDC61_N"/>
</dbReference>
<gene>
    <name evidence="6" type="ORF">HGM15179_007776</name>
</gene>
<evidence type="ECO:0000313" key="7">
    <source>
        <dbReference type="Proteomes" id="UP000796761"/>
    </source>
</evidence>
<feature type="coiled-coil region" evidence="3">
    <location>
        <begin position="857"/>
        <end position="920"/>
    </location>
</feature>
<feature type="binding site" evidence="2">
    <location>
        <position position="663"/>
    </location>
    <ligand>
        <name>Mg(2+)</name>
        <dbReference type="ChEBI" id="CHEBI:18420"/>
        <label>1</label>
    </ligand>
</feature>
<comment type="caution">
    <text evidence="6">The sequence shown here is derived from an EMBL/GenBank/DDBJ whole genome shotgun (WGS) entry which is preliminary data.</text>
</comment>
<dbReference type="Pfam" id="PF00443">
    <property type="entry name" value="UCH"/>
    <property type="match status" value="1"/>
</dbReference>
<evidence type="ECO:0000259" key="5">
    <source>
        <dbReference type="PROSITE" id="PS50235"/>
    </source>
</evidence>